<evidence type="ECO:0000313" key="2">
    <source>
        <dbReference type="EMBL" id="SFG69547.1"/>
    </source>
</evidence>
<feature type="signal peptide" evidence="1">
    <location>
        <begin position="1"/>
        <end position="22"/>
    </location>
</feature>
<dbReference type="Proteomes" id="UP000198724">
    <property type="component" value="Unassembled WGS sequence"/>
</dbReference>
<dbReference type="EMBL" id="FOOT01000003">
    <property type="protein sequence ID" value="SFG69547.1"/>
    <property type="molecule type" value="Genomic_DNA"/>
</dbReference>
<reference evidence="3" key="1">
    <citation type="submission" date="2016-10" db="EMBL/GenBank/DDBJ databases">
        <authorList>
            <person name="Varghese N."/>
            <person name="Submissions S."/>
        </authorList>
    </citation>
    <scope>NUCLEOTIDE SEQUENCE [LARGE SCALE GENOMIC DNA]</scope>
    <source>
        <strain evidence="3">LP51</strain>
    </source>
</reference>
<keyword evidence="3" id="KW-1185">Reference proteome</keyword>
<sequence length="209" mass="23299">MNKLLLLCFTACLFIISPKAQGQAYMDAIADETCSCINELMNSGEKQNLEMRLGFCMLKAAGPYEKQLKKDYNIDLSKIGSQGEEMGEAIGEALGVKIATRCPDTFMALASMLEQGNATTPAIEEKRFEGTVTSISDQQFIVFTVKDASGKAASFYWLSFFASDMNLSSNYKGVKDKKVQVGYREEEFFDPRINEYKKFNVITSLKSLN</sequence>
<keyword evidence="1" id="KW-0732">Signal</keyword>
<protein>
    <submittedName>
        <fullName evidence="2">Uncharacterized protein</fullName>
    </submittedName>
</protein>
<name>A0A1I2U1M4_9BACT</name>
<organism evidence="2 3">
    <name type="scientific">Pontibacter chinhatensis</name>
    <dbReference type="NCBI Taxonomy" id="1436961"/>
    <lineage>
        <taxon>Bacteria</taxon>
        <taxon>Pseudomonadati</taxon>
        <taxon>Bacteroidota</taxon>
        <taxon>Cytophagia</taxon>
        <taxon>Cytophagales</taxon>
        <taxon>Hymenobacteraceae</taxon>
        <taxon>Pontibacter</taxon>
    </lineage>
</organism>
<feature type="chain" id="PRO_5011589424" evidence="1">
    <location>
        <begin position="23"/>
        <end position="209"/>
    </location>
</feature>
<dbReference type="OrthoDB" id="1352116at2"/>
<dbReference type="RefSeq" id="WP_092100976.1">
    <property type="nucleotide sequence ID" value="NZ_FOOT01000003.1"/>
</dbReference>
<proteinExistence type="predicted"/>
<dbReference type="AlphaFoldDB" id="A0A1I2U1M4"/>
<evidence type="ECO:0000313" key="3">
    <source>
        <dbReference type="Proteomes" id="UP000198724"/>
    </source>
</evidence>
<gene>
    <name evidence="2" type="ORF">SAMN05421739_103316</name>
</gene>
<evidence type="ECO:0000256" key="1">
    <source>
        <dbReference type="SAM" id="SignalP"/>
    </source>
</evidence>
<accession>A0A1I2U1M4</accession>
<dbReference type="STRING" id="1436961.SAMN05421739_103316"/>